<evidence type="ECO:0008006" key="3">
    <source>
        <dbReference type="Google" id="ProtNLM"/>
    </source>
</evidence>
<evidence type="ECO:0000256" key="1">
    <source>
        <dbReference type="SAM" id="SignalP"/>
    </source>
</evidence>
<comment type="caution">
    <text evidence="2">The sequence shown here is derived from an EMBL/GenBank/DDBJ whole genome shotgun (WGS) entry which is preliminary data.</text>
</comment>
<sequence length="165" mass="18328">MLKKCTIVSLFLLFFAVAVSAKEKNFTFDFGRVGSVKIGMTEKQVQGILGKAESSEQYNCSNGEPAFWVTAKTYSKNSVSIMYVKKKGVLKVVGISSDSRSYKYQKIGVGNTKNDFKKTGFEEVECADSLYKEKKGSGSIFIYYSENGQITGFTVYAEGFFCLEC</sequence>
<keyword evidence="1" id="KW-0732">Signal</keyword>
<organism evidence="2">
    <name type="scientific">candidate division CPR3 bacterium</name>
    <dbReference type="NCBI Taxonomy" id="2268181"/>
    <lineage>
        <taxon>Bacteria</taxon>
        <taxon>Bacteria division CPR3</taxon>
    </lineage>
</organism>
<proteinExistence type="predicted"/>
<reference evidence="2" key="1">
    <citation type="journal article" date="2020" name="mSystems">
        <title>Genome- and Community-Level Interaction Insights into Carbon Utilization and Element Cycling Functions of Hydrothermarchaeota in Hydrothermal Sediment.</title>
        <authorList>
            <person name="Zhou Z."/>
            <person name="Liu Y."/>
            <person name="Xu W."/>
            <person name="Pan J."/>
            <person name="Luo Z.H."/>
            <person name="Li M."/>
        </authorList>
    </citation>
    <scope>NUCLEOTIDE SEQUENCE [LARGE SCALE GENOMIC DNA]</scope>
    <source>
        <strain evidence="2">SpSt-579</strain>
    </source>
</reference>
<evidence type="ECO:0000313" key="2">
    <source>
        <dbReference type="EMBL" id="HGT71053.1"/>
    </source>
</evidence>
<feature type="signal peptide" evidence="1">
    <location>
        <begin position="1"/>
        <end position="21"/>
    </location>
</feature>
<accession>A0A7C4M2Y8</accession>
<feature type="chain" id="PRO_5027679713" description="Lipoprotein SmpA/OmlA domain-containing protein" evidence="1">
    <location>
        <begin position="22"/>
        <end position="165"/>
    </location>
</feature>
<dbReference type="EMBL" id="DSYQ01000008">
    <property type="protein sequence ID" value="HGT71053.1"/>
    <property type="molecule type" value="Genomic_DNA"/>
</dbReference>
<protein>
    <recommendedName>
        <fullName evidence="3">Lipoprotein SmpA/OmlA domain-containing protein</fullName>
    </recommendedName>
</protein>
<dbReference type="AlphaFoldDB" id="A0A7C4M2Y8"/>
<gene>
    <name evidence="2" type="ORF">ENT43_02210</name>
</gene>
<name>A0A7C4M2Y8_UNCC3</name>